<evidence type="ECO:0000313" key="3">
    <source>
        <dbReference type="EMBL" id="RDX69169.1"/>
    </source>
</evidence>
<dbReference type="OrthoDB" id="6776856at2759"/>
<dbReference type="InterPro" id="IPR036397">
    <property type="entry name" value="RNaseH_sf"/>
</dbReference>
<evidence type="ECO:0000259" key="2">
    <source>
        <dbReference type="PROSITE" id="PS50994"/>
    </source>
</evidence>
<dbReference type="Proteomes" id="UP000257109">
    <property type="component" value="Unassembled WGS sequence"/>
</dbReference>
<evidence type="ECO:0000256" key="1">
    <source>
        <dbReference type="SAM" id="MobiDB-lite"/>
    </source>
</evidence>
<dbReference type="InterPro" id="IPR057670">
    <property type="entry name" value="SH3_retrovirus"/>
</dbReference>
<dbReference type="InterPro" id="IPR012337">
    <property type="entry name" value="RNaseH-like_sf"/>
</dbReference>
<protein>
    <recommendedName>
        <fullName evidence="2">Integrase catalytic domain-containing protein</fullName>
    </recommendedName>
</protein>
<feature type="non-terminal residue" evidence="3">
    <location>
        <position position="1"/>
    </location>
</feature>
<feature type="region of interest" description="Disordered" evidence="1">
    <location>
        <begin position="231"/>
        <end position="264"/>
    </location>
</feature>
<accession>A0A371ETA5</accession>
<feature type="domain" description="Integrase catalytic" evidence="2">
    <location>
        <begin position="80"/>
        <end position="177"/>
    </location>
</feature>
<dbReference type="PROSITE" id="PS50994">
    <property type="entry name" value="INTEGRASE"/>
    <property type="match status" value="1"/>
</dbReference>
<reference evidence="3" key="1">
    <citation type="submission" date="2018-05" db="EMBL/GenBank/DDBJ databases">
        <title>Draft genome of Mucuna pruriens seed.</title>
        <authorList>
            <person name="Nnadi N.E."/>
            <person name="Vos R."/>
            <person name="Hasami M.H."/>
            <person name="Devisetty U.K."/>
            <person name="Aguiy J.C."/>
        </authorList>
    </citation>
    <scope>NUCLEOTIDE SEQUENCE [LARGE SCALE GENOMIC DNA]</scope>
    <source>
        <strain evidence="3">JCA_2017</strain>
    </source>
</reference>
<name>A0A371ETA5_MUCPR</name>
<organism evidence="3 4">
    <name type="scientific">Mucuna pruriens</name>
    <name type="common">Velvet bean</name>
    <name type="synonym">Dolichos pruriens</name>
    <dbReference type="NCBI Taxonomy" id="157652"/>
    <lineage>
        <taxon>Eukaryota</taxon>
        <taxon>Viridiplantae</taxon>
        <taxon>Streptophyta</taxon>
        <taxon>Embryophyta</taxon>
        <taxon>Tracheophyta</taxon>
        <taxon>Spermatophyta</taxon>
        <taxon>Magnoliopsida</taxon>
        <taxon>eudicotyledons</taxon>
        <taxon>Gunneridae</taxon>
        <taxon>Pentapetalae</taxon>
        <taxon>rosids</taxon>
        <taxon>fabids</taxon>
        <taxon>Fabales</taxon>
        <taxon>Fabaceae</taxon>
        <taxon>Papilionoideae</taxon>
        <taxon>50 kb inversion clade</taxon>
        <taxon>NPAAA clade</taxon>
        <taxon>indigoferoid/millettioid clade</taxon>
        <taxon>Phaseoleae</taxon>
        <taxon>Mucuna</taxon>
    </lineage>
</organism>
<dbReference type="AlphaFoldDB" id="A0A371ETA5"/>
<comment type="caution">
    <text evidence="3">The sequence shown here is derived from an EMBL/GenBank/DDBJ whole genome shotgun (WGS) entry which is preliminary data.</text>
</comment>
<keyword evidence="4" id="KW-1185">Reference proteome</keyword>
<dbReference type="PANTHER" id="PTHR42648">
    <property type="entry name" value="TRANSPOSASE, PUTATIVE-RELATED"/>
    <property type="match status" value="1"/>
</dbReference>
<dbReference type="InterPro" id="IPR001584">
    <property type="entry name" value="Integrase_cat-core"/>
</dbReference>
<sequence>MILPKRYSIIVQNISLSLHINHPNQLCEACFLDNHARRSFPKEVESRANKHLQLVQTDMCGPIDPPSFALLKKESGYVIKVLNFDKGDAFTSKEFNEFCEKNEIRHPLMVLKTLQQNGVAKRKNRTILNMARCMLKAKSMPKEFWAKVVSCVVYLSNRSPTINVKGRFKLNDRGVKHVFIGYDASSKGYKLYNPKNRKIINLMKKRHGIRRKKKTLMISFHILKKHPIEFSTPPLSPIPSIHEASSSKESSSEREKNEKHSRNI</sequence>
<dbReference type="GO" id="GO:0003676">
    <property type="term" value="F:nucleic acid binding"/>
    <property type="evidence" value="ECO:0007669"/>
    <property type="project" value="InterPro"/>
</dbReference>
<feature type="compositionally biased region" description="Basic and acidic residues" evidence="1">
    <location>
        <begin position="250"/>
        <end position="264"/>
    </location>
</feature>
<dbReference type="SUPFAM" id="SSF53098">
    <property type="entry name" value="Ribonuclease H-like"/>
    <property type="match status" value="1"/>
</dbReference>
<proteinExistence type="predicted"/>
<dbReference type="EMBL" id="QJKJ01012233">
    <property type="protein sequence ID" value="RDX69169.1"/>
    <property type="molecule type" value="Genomic_DNA"/>
</dbReference>
<dbReference type="Pfam" id="PF25597">
    <property type="entry name" value="SH3_retrovirus"/>
    <property type="match status" value="1"/>
</dbReference>
<dbReference type="GO" id="GO:0015074">
    <property type="term" value="P:DNA integration"/>
    <property type="evidence" value="ECO:0007669"/>
    <property type="project" value="InterPro"/>
</dbReference>
<dbReference type="Gene3D" id="3.30.420.10">
    <property type="entry name" value="Ribonuclease H-like superfamily/Ribonuclease H"/>
    <property type="match status" value="1"/>
</dbReference>
<evidence type="ECO:0000313" key="4">
    <source>
        <dbReference type="Proteomes" id="UP000257109"/>
    </source>
</evidence>
<dbReference type="PANTHER" id="PTHR42648:SF18">
    <property type="entry name" value="RETROTRANSPOSON, UNCLASSIFIED-LIKE PROTEIN"/>
    <property type="match status" value="1"/>
</dbReference>
<feature type="compositionally biased region" description="Low complexity" evidence="1">
    <location>
        <begin position="240"/>
        <end position="249"/>
    </location>
</feature>
<dbReference type="STRING" id="157652.A0A371ETA5"/>
<gene>
    <name evidence="3" type="ORF">CR513_51756</name>
</gene>
<dbReference type="InterPro" id="IPR039537">
    <property type="entry name" value="Retrotran_Ty1/copia-like"/>
</dbReference>